<dbReference type="EMBL" id="CAIJEN010000008">
    <property type="protein sequence ID" value="CAD0090016.1"/>
    <property type="molecule type" value="Genomic_DNA"/>
</dbReference>
<dbReference type="PANTHER" id="PTHR43662">
    <property type="match status" value="1"/>
</dbReference>
<gene>
    <name evidence="2" type="ORF">AWRI4619_LOCUS6087</name>
</gene>
<proteinExistence type="predicted"/>
<sequence>MVEQVGGMLAYYLLYTDAANPSGNITAFPEGFQMISGDKRQRSFPYPIPDNDKSSWTANQKTQSALSQKALGFNCLNYAANPEASLYRHFLPDKEYLDANCLDGIRLELMFPSCWNGKDVDSDDHKSHVAFPDLVMSGSCPDGFGTKLPSLFFETIFNTYAFKGIDGQFVLSNGDPTGYGYHGDFQMGWDSSDFLQSAVDTCTNASGEIEDCPLFNIQTEAQEQQCTFKDVDAIKDDNPLGPRDGLPIAVPIQSGPSYATSYPVVLAGDETQAAATSTKASAQVTSAASSSAVVPTLSYTPGTSSVTDKYGGGILLANTASSYVQTESASTVTAAASLADAETDAAGNIIATSWSTSGNQVMQMMIEEVDVTVTATAVETANAYARRHVGKEHRRVRGHPAAKHLIVVYHHWVLAGRLFFLDVAKTSFLYLFFLMTPSIFFVFYTDGEFCDQVISLLVWLLFHADLFPSHILSPPPPPPVVCLFDIQMLQFYQAQVYDHTIARASPIIKDYYHCGQVPAVLYKRIILSLSRSCYSCSMLCEVTVAIDWGLTCLPPVQPMR</sequence>
<evidence type="ECO:0000259" key="1">
    <source>
        <dbReference type="Pfam" id="PF09362"/>
    </source>
</evidence>
<evidence type="ECO:0000313" key="2">
    <source>
        <dbReference type="EMBL" id="CAD0090016.1"/>
    </source>
</evidence>
<dbReference type="PANTHER" id="PTHR43662:SF7">
    <property type="entry name" value="DUF1996 DOMAIN-CONTAINING PROTEIN"/>
    <property type="match status" value="1"/>
</dbReference>
<accession>A0A9N8PD87</accession>
<comment type="caution">
    <text evidence="2">The sequence shown here is derived from an EMBL/GenBank/DDBJ whole genome shotgun (WGS) entry which is preliminary data.</text>
</comment>
<dbReference type="Proteomes" id="UP000716446">
    <property type="component" value="Unassembled WGS sequence"/>
</dbReference>
<evidence type="ECO:0000313" key="3">
    <source>
        <dbReference type="Proteomes" id="UP000716446"/>
    </source>
</evidence>
<keyword evidence="3" id="KW-1185">Reference proteome</keyword>
<dbReference type="Pfam" id="PF09362">
    <property type="entry name" value="DUF1996"/>
    <property type="match status" value="1"/>
</dbReference>
<name>A0A9N8PD87_9PEZI</name>
<organism evidence="2 3">
    <name type="scientific">Aureobasidium vineae</name>
    <dbReference type="NCBI Taxonomy" id="2773715"/>
    <lineage>
        <taxon>Eukaryota</taxon>
        <taxon>Fungi</taxon>
        <taxon>Dikarya</taxon>
        <taxon>Ascomycota</taxon>
        <taxon>Pezizomycotina</taxon>
        <taxon>Dothideomycetes</taxon>
        <taxon>Dothideomycetidae</taxon>
        <taxon>Dothideales</taxon>
        <taxon>Saccotheciaceae</taxon>
        <taxon>Aureobasidium</taxon>
    </lineage>
</organism>
<protein>
    <recommendedName>
        <fullName evidence="1">DUF1996 domain-containing protein</fullName>
    </recommendedName>
</protein>
<feature type="domain" description="DUF1996" evidence="1">
    <location>
        <begin position="3"/>
        <end position="189"/>
    </location>
</feature>
<dbReference type="InterPro" id="IPR018535">
    <property type="entry name" value="DUF1996"/>
</dbReference>
<dbReference type="AlphaFoldDB" id="A0A9N8PD87"/>
<reference evidence="2" key="1">
    <citation type="submission" date="2020-06" db="EMBL/GenBank/DDBJ databases">
        <authorList>
            <person name="Onetto C."/>
        </authorList>
    </citation>
    <scope>NUCLEOTIDE SEQUENCE</scope>
</reference>